<dbReference type="AlphaFoldDB" id="A0A330M8B6"/>
<protein>
    <submittedName>
        <fullName evidence="2">Uncharacterized protein</fullName>
    </submittedName>
</protein>
<dbReference type="Proteomes" id="UP000250123">
    <property type="component" value="Chromosome SHEWBE"/>
</dbReference>
<sequence length="88" mass="9518">MIGLKYGLSESKSKKSSSATLNSLSLIRTEASSVDNYELGLSGQFADLTYEVAAYRSTSERGSGRQPVSTCRFVSHRSSGAIRLSLTY</sequence>
<feature type="region of interest" description="Disordered" evidence="1">
    <location>
        <begin position="1"/>
        <end position="21"/>
    </location>
</feature>
<dbReference type="KEGG" id="sbk:SHEWBE_2061"/>
<evidence type="ECO:0000313" key="3">
    <source>
        <dbReference type="Proteomes" id="UP000250123"/>
    </source>
</evidence>
<reference evidence="3" key="1">
    <citation type="submission" date="2018-06" db="EMBL/GenBank/DDBJ databases">
        <authorList>
            <person name="Cea G.-C."/>
            <person name="William W."/>
        </authorList>
    </citation>
    <scope>NUCLEOTIDE SEQUENCE [LARGE SCALE GENOMIC DNA]</scope>
    <source>
        <strain evidence="3">DB21MT-2</strain>
    </source>
</reference>
<name>A0A330M8B6_9GAMM</name>
<proteinExistence type="predicted"/>
<evidence type="ECO:0000256" key="1">
    <source>
        <dbReference type="SAM" id="MobiDB-lite"/>
    </source>
</evidence>
<accession>A0A330M8B6</accession>
<evidence type="ECO:0000313" key="2">
    <source>
        <dbReference type="EMBL" id="SQH76027.1"/>
    </source>
</evidence>
<gene>
    <name evidence="2" type="ORF">SHEWBE_2061</name>
</gene>
<dbReference type="EMBL" id="LS483452">
    <property type="protein sequence ID" value="SQH76027.1"/>
    <property type="molecule type" value="Genomic_DNA"/>
</dbReference>
<organism evidence="2 3">
    <name type="scientific">Shewanella benthica</name>
    <dbReference type="NCBI Taxonomy" id="43661"/>
    <lineage>
        <taxon>Bacteria</taxon>
        <taxon>Pseudomonadati</taxon>
        <taxon>Pseudomonadota</taxon>
        <taxon>Gammaproteobacteria</taxon>
        <taxon>Alteromonadales</taxon>
        <taxon>Shewanellaceae</taxon>
        <taxon>Shewanella</taxon>
    </lineage>
</organism>